<keyword evidence="1" id="KW-0479">Metal-binding</keyword>
<dbReference type="GO" id="GO:0008725">
    <property type="term" value="F:DNA-3-methyladenine glycosylase activity"/>
    <property type="evidence" value="ECO:0007669"/>
    <property type="project" value="InterPro"/>
</dbReference>
<evidence type="ECO:0000313" key="3">
    <source>
        <dbReference type="EMBL" id="KAA8535352.1"/>
    </source>
</evidence>
<name>A0A5J5B0B2_9ASTE</name>
<dbReference type="Gene3D" id="1.10.340.30">
    <property type="entry name" value="Hypothetical protein, domain 2"/>
    <property type="match status" value="1"/>
</dbReference>
<dbReference type="GO" id="GO:0006284">
    <property type="term" value="P:base-excision repair"/>
    <property type="evidence" value="ECO:0007669"/>
    <property type="project" value="InterPro"/>
</dbReference>
<keyword evidence="1" id="KW-0862">Zinc</keyword>
<dbReference type="Proteomes" id="UP000325577">
    <property type="component" value="Linkage Group LG17"/>
</dbReference>
<dbReference type="GO" id="GO:0046872">
    <property type="term" value="F:metal ion binding"/>
    <property type="evidence" value="ECO:0007669"/>
    <property type="project" value="UniProtKB-KW"/>
</dbReference>
<dbReference type="InterPro" id="IPR005019">
    <property type="entry name" value="Adenine_glyco"/>
</dbReference>
<dbReference type="OrthoDB" id="3941538at2759"/>
<feature type="binding site" evidence="1">
    <location>
        <position position="164"/>
    </location>
    <ligand>
        <name>Zn(2+)</name>
        <dbReference type="ChEBI" id="CHEBI:29105"/>
    </ligand>
</feature>
<dbReference type="SUPFAM" id="SSF48150">
    <property type="entry name" value="DNA-glycosylase"/>
    <property type="match status" value="1"/>
</dbReference>
<proteinExistence type="predicted"/>
<evidence type="ECO:0000256" key="1">
    <source>
        <dbReference type="PIRSR" id="PIRSR605019-1"/>
    </source>
</evidence>
<reference evidence="3 4" key="1">
    <citation type="submission" date="2019-09" db="EMBL/GenBank/DDBJ databases">
        <title>A chromosome-level genome assembly of the Chinese tupelo Nyssa sinensis.</title>
        <authorList>
            <person name="Yang X."/>
            <person name="Kang M."/>
            <person name="Yang Y."/>
            <person name="Xiong H."/>
            <person name="Wang M."/>
            <person name="Zhang Z."/>
            <person name="Wang Z."/>
            <person name="Wu H."/>
            <person name="Ma T."/>
            <person name="Liu J."/>
            <person name="Xi Z."/>
        </authorList>
    </citation>
    <scope>NUCLEOTIDE SEQUENCE [LARGE SCALE GENOMIC DNA]</scope>
    <source>
        <strain evidence="3">J267</strain>
        <tissue evidence="3">Leaf</tissue>
    </source>
</reference>
<evidence type="ECO:0000256" key="2">
    <source>
        <dbReference type="SAM" id="MobiDB-lite"/>
    </source>
</evidence>
<dbReference type="Pfam" id="PF03352">
    <property type="entry name" value="Adenine_glyco"/>
    <property type="match status" value="1"/>
</dbReference>
<feature type="binding site" evidence="1">
    <location>
        <position position="322"/>
    </location>
    <ligand>
        <name>Zn(2+)</name>
        <dbReference type="ChEBI" id="CHEBI:29105"/>
    </ligand>
</feature>
<dbReference type="PANTHER" id="PTHR31116:SF5">
    <property type="entry name" value="OS06G0649800 PROTEIN"/>
    <property type="match status" value="1"/>
</dbReference>
<sequence>MNVADLEARPVLGPAGNKAQRSVSACKPLSKPLRKVEKSLEEAAAVVEEKNPLPSSTFVGSLSPTIHSIRVPSVLRRHEQLLNSNFSLNASCSSDASSDSYQSQASTGRIYRTYTMVSRRRQLASNPRIVVPDGVSESLPDSLQPKKRCTWVTPNTDPCYATFHDEEWGVPVHDDKKLFQLLVFSGALAELTWPTILSKRHMFREVFADFDPIAIAKFNEKKIIASGSMASSLLSELKLRAIIENAHQISKVIDEFGSFDKYIWSFVNHKPIVSRFRYPRQVPVKTPKADVISKDLVRRGFRSVGPSVIYSFMQVAGITNDHLISCFRFQECITAAEGKEEDAIKDKADKKKIDEVIESEVGRAIDELNFASE</sequence>
<dbReference type="AlphaFoldDB" id="A0A5J5B0B2"/>
<evidence type="ECO:0000313" key="4">
    <source>
        <dbReference type="Proteomes" id="UP000325577"/>
    </source>
</evidence>
<dbReference type="PANTHER" id="PTHR31116">
    <property type="entry name" value="OS04G0501200 PROTEIN"/>
    <property type="match status" value="1"/>
</dbReference>
<feature type="binding site" evidence="1">
    <location>
        <position position="326"/>
    </location>
    <ligand>
        <name>Zn(2+)</name>
        <dbReference type="ChEBI" id="CHEBI:29105"/>
    </ligand>
</feature>
<protein>
    <submittedName>
        <fullName evidence="3">Uncharacterized protein</fullName>
    </submittedName>
</protein>
<feature type="region of interest" description="Disordered" evidence="2">
    <location>
        <begin position="1"/>
        <end position="23"/>
    </location>
</feature>
<dbReference type="InterPro" id="IPR011257">
    <property type="entry name" value="DNA_glycosylase"/>
</dbReference>
<dbReference type="EMBL" id="CM018040">
    <property type="protein sequence ID" value="KAA8535352.1"/>
    <property type="molecule type" value="Genomic_DNA"/>
</dbReference>
<organism evidence="3 4">
    <name type="scientific">Nyssa sinensis</name>
    <dbReference type="NCBI Taxonomy" id="561372"/>
    <lineage>
        <taxon>Eukaryota</taxon>
        <taxon>Viridiplantae</taxon>
        <taxon>Streptophyta</taxon>
        <taxon>Embryophyta</taxon>
        <taxon>Tracheophyta</taxon>
        <taxon>Spermatophyta</taxon>
        <taxon>Magnoliopsida</taxon>
        <taxon>eudicotyledons</taxon>
        <taxon>Gunneridae</taxon>
        <taxon>Pentapetalae</taxon>
        <taxon>asterids</taxon>
        <taxon>Cornales</taxon>
        <taxon>Nyssaceae</taxon>
        <taxon>Nyssa</taxon>
    </lineage>
</organism>
<keyword evidence="4" id="KW-1185">Reference proteome</keyword>
<accession>A0A5J5B0B2</accession>
<feature type="binding site" evidence="1">
    <location>
        <position position="149"/>
    </location>
    <ligand>
        <name>Zn(2+)</name>
        <dbReference type="ChEBI" id="CHEBI:29105"/>
    </ligand>
</feature>
<gene>
    <name evidence="3" type="ORF">F0562_030355</name>
</gene>